<evidence type="ECO:0000256" key="5">
    <source>
        <dbReference type="ARBA" id="ARBA00022839"/>
    </source>
</evidence>
<dbReference type="AlphaFoldDB" id="A0A6N8CQF3"/>
<evidence type="ECO:0000259" key="6">
    <source>
        <dbReference type="Pfam" id="PF01368"/>
    </source>
</evidence>
<dbReference type="PANTHER" id="PTHR30255:SF2">
    <property type="entry name" value="SINGLE-STRANDED-DNA-SPECIFIC EXONUCLEASE RECJ"/>
    <property type="match status" value="1"/>
</dbReference>
<keyword evidence="4" id="KW-0378">Hydrolase</keyword>
<evidence type="ECO:0000259" key="8">
    <source>
        <dbReference type="Pfam" id="PF10141"/>
    </source>
</evidence>
<dbReference type="GO" id="GO:0006281">
    <property type="term" value="P:DNA repair"/>
    <property type="evidence" value="ECO:0007669"/>
    <property type="project" value="InterPro"/>
</dbReference>
<reference evidence="10 11" key="1">
    <citation type="submission" date="2019-11" db="EMBL/GenBank/DDBJ databases">
        <title>Terrilactibacillus tamarindus sp. nov. BCM23-1 isolated from bark of Tamarindus indica.</title>
        <authorList>
            <person name="Kingkaew E."/>
            <person name="Tanasupawat S."/>
        </authorList>
    </citation>
    <scope>NUCLEOTIDE SEQUENCE [LARGE SCALE GENOMIC DNA]</scope>
    <source>
        <strain evidence="10 11">BCM23-1</strain>
    </source>
</reference>
<evidence type="ECO:0000256" key="4">
    <source>
        <dbReference type="ARBA" id="ARBA00022801"/>
    </source>
</evidence>
<evidence type="ECO:0000256" key="1">
    <source>
        <dbReference type="ARBA" id="ARBA00005915"/>
    </source>
</evidence>
<evidence type="ECO:0000259" key="7">
    <source>
        <dbReference type="Pfam" id="PF02272"/>
    </source>
</evidence>
<evidence type="ECO:0000259" key="9">
    <source>
        <dbReference type="Pfam" id="PF17768"/>
    </source>
</evidence>
<evidence type="ECO:0000256" key="2">
    <source>
        <dbReference type="ARBA" id="ARBA00019841"/>
    </source>
</evidence>
<dbReference type="InterPro" id="IPR018779">
    <property type="entry name" value="RecJ_C"/>
</dbReference>
<feature type="domain" description="DHHA1" evidence="7">
    <location>
        <begin position="344"/>
        <end position="437"/>
    </location>
</feature>
<dbReference type="GO" id="GO:0006310">
    <property type="term" value="P:DNA recombination"/>
    <property type="evidence" value="ECO:0007669"/>
    <property type="project" value="InterPro"/>
</dbReference>
<dbReference type="InterPro" id="IPR004610">
    <property type="entry name" value="RecJ"/>
</dbReference>
<evidence type="ECO:0000313" key="11">
    <source>
        <dbReference type="Proteomes" id="UP000440978"/>
    </source>
</evidence>
<dbReference type="Pfam" id="PF10141">
    <property type="entry name" value="ssDNA-exonuc_C"/>
    <property type="match status" value="1"/>
</dbReference>
<evidence type="ECO:0000256" key="3">
    <source>
        <dbReference type="ARBA" id="ARBA00022722"/>
    </source>
</evidence>
<keyword evidence="11" id="KW-1185">Reference proteome</keyword>
<proteinExistence type="inferred from homology"/>
<comment type="similarity">
    <text evidence="1">Belongs to the RecJ family.</text>
</comment>
<dbReference type="Proteomes" id="UP000440978">
    <property type="component" value="Unassembled WGS sequence"/>
</dbReference>
<dbReference type="NCBIfam" id="TIGR00644">
    <property type="entry name" value="recJ"/>
    <property type="match status" value="1"/>
</dbReference>
<dbReference type="InterPro" id="IPR051673">
    <property type="entry name" value="SSDNA_exonuclease_RecJ"/>
</dbReference>
<dbReference type="InterPro" id="IPR001667">
    <property type="entry name" value="DDH_dom"/>
</dbReference>
<dbReference type="OrthoDB" id="9809852at2"/>
<dbReference type="EMBL" id="WNHB01000016">
    <property type="protein sequence ID" value="MTT32439.1"/>
    <property type="molecule type" value="Genomic_DNA"/>
</dbReference>
<keyword evidence="3" id="KW-0540">Nuclease</keyword>
<dbReference type="InterPro" id="IPR038763">
    <property type="entry name" value="DHH_sf"/>
</dbReference>
<gene>
    <name evidence="10" type="primary">recJ</name>
    <name evidence="10" type="ORF">GMB86_10520</name>
</gene>
<dbReference type="InterPro" id="IPR003156">
    <property type="entry name" value="DHHA1_dom"/>
</dbReference>
<dbReference type="Pfam" id="PF01368">
    <property type="entry name" value="DHH"/>
    <property type="match status" value="1"/>
</dbReference>
<comment type="caution">
    <text evidence="10">The sequence shown here is derived from an EMBL/GenBank/DDBJ whole genome shotgun (WGS) entry which is preliminary data.</text>
</comment>
<dbReference type="RefSeq" id="WP_155219550.1">
    <property type="nucleotide sequence ID" value="NZ_WNHB01000016.1"/>
</dbReference>
<name>A0A6N8CQF3_9BACI</name>
<dbReference type="PANTHER" id="PTHR30255">
    <property type="entry name" value="SINGLE-STRANDED-DNA-SPECIFIC EXONUCLEASE RECJ"/>
    <property type="match status" value="1"/>
</dbReference>
<dbReference type="SUPFAM" id="SSF64182">
    <property type="entry name" value="DHH phosphoesterases"/>
    <property type="match status" value="1"/>
</dbReference>
<evidence type="ECO:0000313" key="10">
    <source>
        <dbReference type="EMBL" id="MTT32439.1"/>
    </source>
</evidence>
<dbReference type="Gene3D" id="3.90.1640.30">
    <property type="match status" value="1"/>
</dbReference>
<organism evidence="10 11">
    <name type="scientific">Terrilactibacillus tamarindi</name>
    <dbReference type="NCBI Taxonomy" id="2599694"/>
    <lineage>
        <taxon>Bacteria</taxon>
        <taxon>Bacillati</taxon>
        <taxon>Bacillota</taxon>
        <taxon>Bacilli</taxon>
        <taxon>Bacillales</taxon>
        <taxon>Bacillaceae</taxon>
        <taxon>Terrilactibacillus</taxon>
    </lineage>
</organism>
<dbReference type="GO" id="GO:0003676">
    <property type="term" value="F:nucleic acid binding"/>
    <property type="evidence" value="ECO:0007669"/>
    <property type="project" value="InterPro"/>
</dbReference>
<dbReference type="Gene3D" id="3.10.310.30">
    <property type="match status" value="1"/>
</dbReference>
<sequence>MLISRAKWNTKTIDIVKANKLANELHVPEIIGQLLFARGMTEVDAAKRFLENPASMYHDPFLMNGMKEAVDRIHQSIKEEESILVFGDYDADGVTSTALLVRGLKNLGAHVSYYVPDRFREGYGPNKPAIEKAAKDGIKLIITVDTGIAAHDEAVFAKSLGLDYIVTDHHEPPENLPEAYCILNPKKTMCTYPFSSLAGVGVALKLVHGLYGRLPEKLLSLAAIGTVSDLVPLTDENRWIVKEGIKQINGGTFHGIESLRSICGFEDGCDSDSIGFGIGPRLNAAGRMAHAKIAVELLLSDNPSEADKLAHELDELNIERKAAVDEITVQAEIEAIKQQAKHQQVFVIAGKGWHEGVIGIAASRMVEQFYRPTLVLSMDETTGLAKGSARSIPGFNLFEALSSCGDLFEKFGGHEMAAGMTIQISRINELRHQLNNYSEQVLTSDMLLPQVDIDCRLQVEDINLDLITWINKLSPFGVSNPKPFFQLEQTKLSQLRTIGKAKNHLKCVFNGVEANLDGIGFGLGGISTEISPIANVSAIGELTINEWNGFRKPQFMIRDMKIDEWQLFDWRNEQRLHQRLQELPAEKRICLVFNKKSINEVGLQDYAEDIITITDILAEKETTSKKGKYLVLLDLPDSLKQMEELVLWAKGVERIYAVFHHKEEHYFSALPSRDQFKWLYAYISQEERFPLNGTIERVAKYKGWSVSTLKFMINVFCDLDFVRIEQGILTINKEPQKKPLTESKYYQRNSEQIKVEELFSYSSYLSLKEWFDNKLYQDSSEKETIKI</sequence>
<accession>A0A6N8CQF3</accession>
<dbReference type="InterPro" id="IPR041122">
    <property type="entry name" value="RecJ_OB"/>
</dbReference>
<feature type="domain" description="RecJ OB" evidence="9">
    <location>
        <begin position="453"/>
        <end position="559"/>
    </location>
</feature>
<dbReference type="Pfam" id="PF17768">
    <property type="entry name" value="RecJ_OB"/>
    <property type="match status" value="1"/>
</dbReference>
<dbReference type="Pfam" id="PF02272">
    <property type="entry name" value="DHHA1"/>
    <property type="match status" value="1"/>
</dbReference>
<protein>
    <recommendedName>
        <fullName evidence="2">Single-stranded-DNA-specific exonuclease RecJ</fullName>
    </recommendedName>
</protein>
<keyword evidence="5 10" id="KW-0269">Exonuclease</keyword>
<feature type="domain" description="Single-stranded-DNA-specific exonuclease RecJ C-terminal" evidence="8">
    <location>
        <begin position="566"/>
        <end position="771"/>
    </location>
</feature>
<dbReference type="GO" id="GO:0008409">
    <property type="term" value="F:5'-3' exonuclease activity"/>
    <property type="evidence" value="ECO:0007669"/>
    <property type="project" value="InterPro"/>
</dbReference>
<feature type="domain" description="DDH" evidence="6">
    <location>
        <begin position="82"/>
        <end position="226"/>
    </location>
</feature>